<organism evidence="1">
    <name type="scientific">Ophidiomyces ophidiicola</name>
    <dbReference type="NCBI Taxonomy" id="1387563"/>
    <lineage>
        <taxon>Eukaryota</taxon>
        <taxon>Fungi</taxon>
        <taxon>Dikarya</taxon>
        <taxon>Ascomycota</taxon>
        <taxon>Pezizomycotina</taxon>
        <taxon>Eurotiomycetes</taxon>
        <taxon>Eurotiomycetidae</taxon>
        <taxon>Onygenales</taxon>
        <taxon>Onygenaceae</taxon>
        <taxon>Ophidiomyces</taxon>
    </lineage>
</organism>
<reference evidence="1" key="1">
    <citation type="journal article" date="2022" name="bioRxiv">
        <title>Population genetic analysis of Ophidiomyces ophidiicola, the causative agent of snake fungal disease, indicates recent introductions to the USA.</title>
        <authorList>
            <person name="Ladner J.T."/>
            <person name="Palmer J.M."/>
            <person name="Ettinger C.L."/>
            <person name="Stajich J.E."/>
            <person name="Farrell T.M."/>
            <person name="Glorioso B.M."/>
            <person name="Lawson B."/>
            <person name="Price S.J."/>
            <person name="Stengle A.G."/>
            <person name="Grear D.A."/>
            <person name="Lorch J.M."/>
        </authorList>
    </citation>
    <scope>NUCLEOTIDE SEQUENCE</scope>
    <source>
        <strain evidence="1">NWHC 24266-5</strain>
    </source>
</reference>
<dbReference type="EMBL" id="JALBCA010000059">
    <property type="protein sequence ID" value="KAI2385377.1"/>
    <property type="molecule type" value="Genomic_DNA"/>
</dbReference>
<protein>
    <submittedName>
        <fullName evidence="1">Uncharacterized protein</fullName>
    </submittedName>
</protein>
<comment type="caution">
    <text evidence="1">The sequence shown here is derived from an EMBL/GenBank/DDBJ whole genome shotgun (WGS) entry which is preliminary data.</text>
</comment>
<proteinExistence type="predicted"/>
<name>A0ACB8UUE0_9EURO</name>
<evidence type="ECO:0000313" key="1">
    <source>
        <dbReference type="EMBL" id="KAI2385377.1"/>
    </source>
</evidence>
<gene>
    <name evidence="1" type="ORF">LOY88_004111</name>
</gene>
<sequence length="479" mass="52368">MPLEQEYVSCDAHDGGPDLCMPTCRGVQIEELSIVELQQHLTEGTFSARELTASYLLRIERINSILKAVIETNPDALDIAGDLDSERLTGKIRSPLHGIPFLVKDNMGTGDKMQTTAGSSVLAGATTPEANVVSLMRQTGAVLLGHANLSEWASMRSSYYLGTETDGSVIFPADRNGIVGLKPTVGLVSTKGIIPEASSMDTVGPMGRSVQDVAVVMDAMTGKFQTGNRSTVTYSSFISQRDALKGARFGLPWQRVWKMASENEKLKIHYETLKAVIADMKSAGAEIFEGADFPSAKEIIPPTGWDWLENTPGVTTRIGGSLLMPNREYAPEDKPYLSEFNIVRTEFYNGLQEYLSNLITNPNQIKTLEDVVAYNQRHAEAEGGYPNIHPCWPSGQDNFEKSVGSKGTKNEQYREALTFIQQKSRKEGIDAALYWENSKLDGLLVPIQAENGVACQVAAKAGMSTSFPFIGRWMILIVG</sequence>
<accession>A0ACB8UUE0</accession>